<feature type="transmembrane region" description="Helical" evidence="1">
    <location>
        <begin position="73"/>
        <end position="97"/>
    </location>
</feature>
<evidence type="ECO:0000313" key="3">
    <source>
        <dbReference type="Proteomes" id="UP000008206"/>
    </source>
</evidence>
<dbReference type="HOGENOM" id="CLU_137993_0_0_3"/>
<dbReference type="EMBL" id="CP002198">
    <property type="protein sequence ID" value="ADN15155.1"/>
    <property type="molecule type" value="Genomic_DNA"/>
</dbReference>
<keyword evidence="1" id="KW-0812">Transmembrane</keyword>
<feature type="transmembrane region" description="Helical" evidence="1">
    <location>
        <begin position="35"/>
        <end position="53"/>
    </location>
</feature>
<proteinExistence type="predicted"/>
<dbReference type="eggNOG" id="ENOG5032KBW">
    <property type="taxonomic scope" value="Bacteria"/>
</dbReference>
<dbReference type="Pfam" id="PF25937">
    <property type="entry name" value="DUF7980"/>
    <property type="match status" value="1"/>
</dbReference>
<dbReference type="RefSeq" id="WP_013323248.1">
    <property type="nucleotide sequence ID" value="NC_014501.1"/>
</dbReference>
<evidence type="ECO:0000313" key="2">
    <source>
        <dbReference type="EMBL" id="ADN15155.1"/>
    </source>
</evidence>
<gene>
    <name evidence="2" type="ordered locus">Cyan7822_3202</name>
</gene>
<name>E0UBU0_GLOV7</name>
<keyword evidence="1" id="KW-1133">Transmembrane helix</keyword>
<dbReference type="OrthoDB" id="531280at2"/>
<dbReference type="AlphaFoldDB" id="E0UBU0"/>
<feature type="transmembrane region" description="Helical" evidence="1">
    <location>
        <begin position="118"/>
        <end position="138"/>
    </location>
</feature>
<keyword evidence="3" id="KW-1185">Reference proteome</keyword>
<accession>E0UBU0</accession>
<dbReference type="STRING" id="497965.Cyan7822_3202"/>
<sequence>MKSYFQSIRASLNEAVSISNPFTTSDTPTTLLEKLIGVVLVVLGYLLSPLCWWNDLVINLPLAYGFGYVCSWIWSDILLPASIVGYWLTNIAGILLMQRGAMNILQKQSEERSLKKELINGLVSSTAYTLVILLLIQLKILDLPQL</sequence>
<dbReference type="Proteomes" id="UP000008206">
    <property type="component" value="Chromosome"/>
</dbReference>
<dbReference type="InterPro" id="IPR058286">
    <property type="entry name" value="DUF7980"/>
</dbReference>
<keyword evidence="1" id="KW-0472">Membrane</keyword>
<dbReference type="KEGG" id="cyj:Cyan7822_3202"/>
<protein>
    <submittedName>
        <fullName evidence="2">Uncharacterized protein</fullName>
    </submittedName>
</protein>
<evidence type="ECO:0000256" key="1">
    <source>
        <dbReference type="SAM" id="Phobius"/>
    </source>
</evidence>
<reference evidence="3" key="1">
    <citation type="journal article" date="2011" name="MBio">
        <title>Novel metabolic attributes of the genus Cyanothece, comprising a group of unicellular nitrogen-fixing Cyanobacteria.</title>
        <authorList>
            <person name="Bandyopadhyay A."/>
            <person name="Elvitigala T."/>
            <person name="Welsh E."/>
            <person name="Stockel J."/>
            <person name="Liberton M."/>
            <person name="Min H."/>
            <person name="Sherman L.A."/>
            <person name="Pakrasi H.B."/>
        </authorList>
    </citation>
    <scope>NUCLEOTIDE SEQUENCE [LARGE SCALE GENOMIC DNA]</scope>
    <source>
        <strain evidence="3">PCC 7822</strain>
    </source>
</reference>
<organism evidence="2 3">
    <name type="scientific">Gloeothece verrucosa (strain PCC 7822)</name>
    <name type="common">Cyanothece sp. (strain PCC 7822)</name>
    <dbReference type="NCBI Taxonomy" id="497965"/>
    <lineage>
        <taxon>Bacteria</taxon>
        <taxon>Bacillati</taxon>
        <taxon>Cyanobacteriota</taxon>
        <taxon>Cyanophyceae</taxon>
        <taxon>Oscillatoriophycideae</taxon>
        <taxon>Chroococcales</taxon>
        <taxon>Aphanothecaceae</taxon>
        <taxon>Gloeothece</taxon>
        <taxon>Gloeothece verrucosa</taxon>
    </lineage>
</organism>